<evidence type="ECO:0000313" key="1">
    <source>
        <dbReference type="EMBL" id="PTQ36692.1"/>
    </source>
</evidence>
<dbReference type="EMBL" id="KZ772734">
    <property type="protein sequence ID" value="PTQ36692.1"/>
    <property type="molecule type" value="Genomic_DNA"/>
</dbReference>
<proteinExistence type="predicted"/>
<name>A0A2R6WS60_MARPO</name>
<accession>A0A2R6WS60</accession>
<keyword evidence="2" id="KW-1185">Reference proteome</keyword>
<sequence>MRCLQFASPLFSIRLCCMPVDRKGISERSHRHKSSGHAFLTIHDQKDGICFGGSRLCWTRAQELTSNFATSSRIRRRIPVTASCPPCFILIKKENAEYRTQNAEKFLHQTR</sequence>
<reference evidence="2" key="1">
    <citation type="journal article" date="2017" name="Cell">
        <title>Insights into land plant evolution garnered from the Marchantia polymorpha genome.</title>
        <authorList>
            <person name="Bowman J.L."/>
            <person name="Kohchi T."/>
            <person name="Yamato K.T."/>
            <person name="Jenkins J."/>
            <person name="Shu S."/>
            <person name="Ishizaki K."/>
            <person name="Yamaoka S."/>
            <person name="Nishihama R."/>
            <person name="Nakamura Y."/>
            <person name="Berger F."/>
            <person name="Adam C."/>
            <person name="Aki S.S."/>
            <person name="Althoff F."/>
            <person name="Araki T."/>
            <person name="Arteaga-Vazquez M.A."/>
            <person name="Balasubrmanian S."/>
            <person name="Barry K."/>
            <person name="Bauer D."/>
            <person name="Boehm C.R."/>
            <person name="Briginshaw L."/>
            <person name="Caballero-Perez J."/>
            <person name="Catarino B."/>
            <person name="Chen F."/>
            <person name="Chiyoda S."/>
            <person name="Chovatia M."/>
            <person name="Davies K.M."/>
            <person name="Delmans M."/>
            <person name="Demura T."/>
            <person name="Dierschke T."/>
            <person name="Dolan L."/>
            <person name="Dorantes-Acosta A.E."/>
            <person name="Eklund D.M."/>
            <person name="Florent S.N."/>
            <person name="Flores-Sandoval E."/>
            <person name="Fujiyama A."/>
            <person name="Fukuzawa H."/>
            <person name="Galik B."/>
            <person name="Grimanelli D."/>
            <person name="Grimwood J."/>
            <person name="Grossniklaus U."/>
            <person name="Hamada T."/>
            <person name="Haseloff J."/>
            <person name="Hetherington A.J."/>
            <person name="Higo A."/>
            <person name="Hirakawa Y."/>
            <person name="Hundley H.N."/>
            <person name="Ikeda Y."/>
            <person name="Inoue K."/>
            <person name="Inoue S.I."/>
            <person name="Ishida S."/>
            <person name="Jia Q."/>
            <person name="Kakita M."/>
            <person name="Kanazawa T."/>
            <person name="Kawai Y."/>
            <person name="Kawashima T."/>
            <person name="Kennedy M."/>
            <person name="Kinose K."/>
            <person name="Kinoshita T."/>
            <person name="Kohara Y."/>
            <person name="Koide E."/>
            <person name="Komatsu K."/>
            <person name="Kopischke S."/>
            <person name="Kubo M."/>
            <person name="Kyozuka J."/>
            <person name="Lagercrantz U."/>
            <person name="Lin S.S."/>
            <person name="Lindquist E."/>
            <person name="Lipzen A.M."/>
            <person name="Lu C.W."/>
            <person name="De Luna E."/>
            <person name="Martienssen R.A."/>
            <person name="Minamino N."/>
            <person name="Mizutani M."/>
            <person name="Mizutani M."/>
            <person name="Mochizuki N."/>
            <person name="Monte I."/>
            <person name="Mosher R."/>
            <person name="Nagasaki H."/>
            <person name="Nakagami H."/>
            <person name="Naramoto S."/>
            <person name="Nishitani K."/>
            <person name="Ohtani M."/>
            <person name="Okamoto T."/>
            <person name="Okumura M."/>
            <person name="Phillips J."/>
            <person name="Pollak B."/>
            <person name="Reinders A."/>
            <person name="Rovekamp M."/>
            <person name="Sano R."/>
            <person name="Sawa S."/>
            <person name="Schmid M.W."/>
            <person name="Shirakawa M."/>
            <person name="Solano R."/>
            <person name="Spunde A."/>
            <person name="Suetsugu N."/>
            <person name="Sugano S."/>
            <person name="Sugiyama A."/>
            <person name="Sun R."/>
            <person name="Suzuki Y."/>
            <person name="Takenaka M."/>
            <person name="Takezawa D."/>
            <person name="Tomogane H."/>
            <person name="Tsuzuki M."/>
            <person name="Ueda T."/>
            <person name="Umeda M."/>
            <person name="Ward J.M."/>
            <person name="Watanabe Y."/>
            <person name="Yazaki K."/>
            <person name="Yokoyama R."/>
            <person name="Yoshitake Y."/>
            <person name="Yotsui I."/>
            <person name="Zachgo S."/>
            <person name="Schmutz J."/>
        </authorList>
    </citation>
    <scope>NUCLEOTIDE SEQUENCE [LARGE SCALE GENOMIC DNA]</scope>
    <source>
        <strain evidence="2">Tak-1</strain>
    </source>
</reference>
<protein>
    <submittedName>
        <fullName evidence="1">Uncharacterized protein</fullName>
    </submittedName>
</protein>
<organism evidence="1 2">
    <name type="scientific">Marchantia polymorpha</name>
    <name type="common">Common liverwort</name>
    <name type="synonym">Marchantia aquatica</name>
    <dbReference type="NCBI Taxonomy" id="3197"/>
    <lineage>
        <taxon>Eukaryota</taxon>
        <taxon>Viridiplantae</taxon>
        <taxon>Streptophyta</taxon>
        <taxon>Embryophyta</taxon>
        <taxon>Marchantiophyta</taxon>
        <taxon>Marchantiopsida</taxon>
        <taxon>Marchantiidae</taxon>
        <taxon>Marchantiales</taxon>
        <taxon>Marchantiaceae</taxon>
        <taxon>Marchantia</taxon>
    </lineage>
</organism>
<evidence type="ECO:0000313" key="2">
    <source>
        <dbReference type="Proteomes" id="UP000244005"/>
    </source>
</evidence>
<dbReference type="Proteomes" id="UP000244005">
    <property type="component" value="Unassembled WGS sequence"/>
</dbReference>
<gene>
    <name evidence="1" type="ORF">MARPO_0062s0103</name>
</gene>
<dbReference type="AlphaFoldDB" id="A0A2R6WS60"/>